<reference evidence="2" key="1">
    <citation type="submission" date="2019-01" db="EMBL/GenBank/DDBJ databases">
        <title>Sphingorhabdus lacus sp.nov., isolated from an oligotrophic freshwater lake.</title>
        <authorList>
            <person name="Park M."/>
        </authorList>
    </citation>
    <scope>NUCLEOTIDE SEQUENCE [LARGE SCALE GENOMIC DNA]</scope>
    <source>
        <strain evidence="2">IMCC1753</strain>
    </source>
</reference>
<dbReference type="AlphaFoldDB" id="A0A6I6L6H6"/>
<dbReference type="Proteomes" id="UP000428803">
    <property type="component" value="Chromosome"/>
</dbReference>
<dbReference type="KEGG" id="slaa:EUU25_04845"/>
<dbReference type="OrthoDB" id="714084at2"/>
<name>A0A6I6L6H6_9SPHN</name>
<dbReference type="RefSeq" id="WP_158898794.1">
    <property type="nucleotide sequence ID" value="NZ_CP035733.1"/>
</dbReference>
<sequence length="172" mass="19221">MAIASRAEQAEIAEMIISEDANEKWGPVQTFCIGTKFSPPLDDIYSELDDLKTKLPPNFKWFKKAEVDRAFKKLITAENTKQIRKHGATAFPSNVSEYTTCPNNIRAGIGEDDSFYKYRTIDVSLPVKSGHFVFVEVGSICGPLCGSGQLLALQKNMVGKWIVVERLDTWIS</sequence>
<evidence type="ECO:0000313" key="2">
    <source>
        <dbReference type="Proteomes" id="UP000428803"/>
    </source>
</evidence>
<protein>
    <submittedName>
        <fullName evidence="1">Uncharacterized protein</fullName>
    </submittedName>
</protein>
<accession>A0A6I6L6H6</accession>
<proteinExistence type="predicted"/>
<keyword evidence="2" id="KW-1185">Reference proteome</keyword>
<evidence type="ECO:0000313" key="1">
    <source>
        <dbReference type="EMBL" id="QGY79998.1"/>
    </source>
</evidence>
<organism evidence="1 2">
    <name type="scientific">Sphingorhabdus lacus</name>
    <dbReference type="NCBI Taxonomy" id="392610"/>
    <lineage>
        <taxon>Bacteria</taxon>
        <taxon>Pseudomonadati</taxon>
        <taxon>Pseudomonadota</taxon>
        <taxon>Alphaproteobacteria</taxon>
        <taxon>Sphingomonadales</taxon>
        <taxon>Sphingomonadaceae</taxon>
        <taxon>Sphingorhabdus</taxon>
    </lineage>
</organism>
<dbReference type="EMBL" id="CP035733">
    <property type="protein sequence ID" value="QGY79998.1"/>
    <property type="molecule type" value="Genomic_DNA"/>
</dbReference>
<gene>
    <name evidence="1" type="ORF">EUU25_04845</name>
</gene>